<evidence type="ECO:0000256" key="1">
    <source>
        <dbReference type="ARBA" id="ARBA00022737"/>
    </source>
</evidence>
<evidence type="ECO:0000313" key="2">
    <source>
        <dbReference type="EMBL" id="EGW32163.1"/>
    </source>
</evidence>
<organism evidence="3">
    <name type="scientific">Spathaspora passalidarum (strain NRRL Y-27907 / 11-Y1)</name>
    <dbReference type="NCBI Taxonomy" id="619300"/>
    <lineage>
        <taxon>Eukaryota</taxon>
        <taxon>Fungi</taxon>
        <taxon>Dikarya</taxon>
        <taxon>Ascomycota</taxon>
        <taxon>Saccharomycotina</taxon>
        <taxon>Pichiomycetes</taxon>
        <taxon>Debaryomycetaceae</taxon>
        <taxon>Spathaspora</taxon>
    </lineage>
</organism>
<protein>
    <recommendedName>
        <fullName evidence="4">EF-hand domain-containing protein</fullName>
    </recommendedName>
</protein>
<dbReference type="SUPFAM" id="SSF47473">
    <property type="entry name" value="EF-hand"/>
    <property type="match status" value="1"/>
</dbReference>
<dbReference type="Gene3D" id="1.10.238.10">
    <property type="entry name" value="EF-hand"/>
    <property type="match status" value="1"/>
</dbReference>
<reference evidence="2 3" key="1">
    <citation type="journal article" date="2011" name="Proc. Natl. Acad. Sci. U.S.A.">
        <title>Comparative genomics of xylose-fermenting fungi for enhanced biofuel production.</title>
        <authorList>
            <person name="Wohlbach D.J."/>
            <person name="Kuo A."/>
            <person name="Sato T.K."/>
            <person name="Potts K.M."/>
            <person name="Salamov A.A."/>
            <person name="LaButti K.M."/>
            <person name="Sun H."/>
            <person name="Clum A."/>
            <person name="Pangilinan J.L."/>
            <person name="Lindquist E.A."/>
            <person name="Lucas S."/>
            <person name="Lapidus A."/>
            <person name="Jin M."/>
            <person name="Gunawan C."/>
            <person name="Balan V."/>
            <person name="Dale B.E."/>
            <person name="Jeffries T.W."/>
            <person name="Zinkel R."/>
            <person name="Barry K.W."/>
            <person name="Grigoriev I.V."/>
            <person name="Gasch A.P."/>
        </authorList>
    </citation>
    <scope>NUCLEOTIDE SEQUENCE [LARGE SCALE GENOMIC DNA]</scope>
    <source>
        <strain evidence="3">NRRL Y-27907 / 11-Y1</strain>
    </source>
</reference>
<accession>G3APJ2</accession>
<keyword evidence="1" id="KW-0677">Repeat</keyword>
<dbReference type="GeneID" id="18870231"/>
<dbReference type="eggNOG" id="KOG0027">
    <property type="taxonomic scope" value="Eukaryota"/>
</dbReference>
<sequence>MSHLNSLTSTQKTQLRNAFALIDGETKDSVITKDDLRKLYSTLGLPPPTEDQLNSMLGDEDKGINFTQFSNIMAKELSKFEDRAVIYEALKTFTNDEKSTGLTIDLQEFKEACCSVQLGEIGSGDHRLSRSTFDRLVQGFVQEQVNGKQVFLATKWLDAYID</sequence>
<dbReference type="EMBL" id="GL996502">
    <property type="protein sequence ID" value="EGW32163.1"/>
    <property type="molecule type" value="Genomic_DNA"/>
</dbReference>
<dbReference type="AlphaFoldDB" id="G3APJ2"/>
<dbReference type="InterPro" id="IPR050403">
    <property type="entry name" value="Myosin_RLC"/>
</dbReference>
<dbReference type="FunCoup" id="G3APJ2">
    <property type="interactions" value="36"/>
</dbReference>
<evidence type="ECO:0008006" key="4">
    <source>
        <dbReference type="Google" id="ProtNLM"/>
    </source>
</evidence>
<proteinExistence type="predicted"/>
<evidence type="ECO:0000313" key="3">
    <source>
        <dbReference type="Proteomes" id="UP000000709"/>
    </source>
</evidence>
<dbReference type="RefSeq" id="XP_007375439.1">
    <property type="nucleotide sequence ID" value="XM_007375377.1"/>
</dbReference>
<dbReference type="OrthoDB" id="429467at2759"/>
<dbReference type="InterPro" id="IPR011992">
    <property type="entry name" value="EF-hand-dom_pair"/>
</dbReference>
<dbReference type="KEGG" id="spaa:SPAPADRAFT_139723"/>
<dbReference type="HOGENOM" id="CLU_1594307_0_0_1"/>
<dbReference type="STRING" id="619300.G3APJ2"/>
<name>G3APJ2_SPAPN</name>
<dbReference type="OMA" id="EQMDGTQ"/>
<dbReference type="Proteomes" id="UP000000709">
    <property type="component" value="Unassembled WGS sequence"/>
</dbReference>
<keyword evidence="3" id="KW-1185">Reference proteome</keyword>
<dbReference type="PANTHER" id="PTHR23049">
    <property type="entry name" value="MYOSIN REGULATORY LIGHT CHAIN 2"/>
    <property type="match status" value="1"/>
</dbReference>
<dbReference type="InParanoid" id="G3APJ2"/>
<gene>
    <name evidence="2" type="ORF">SPAPADRAFT_139723</name>
</gene>